<organism evidence="6 7">
    <name type="scientific">Celeribacter baekdonensis</name>
    <dbReference type="NCBI Taxonomy" id="875171"/>
    <lineage>
        <taxon>Bacteria</taxon>
        <taxon>Pseudomonadati</taxon>
        <taxon>Pseudomonadota</taxon>
        <taxon>Alphaproteobacteria</taxon>
        <taxon>Rhodobacterales</taxon>
        <taxon>Roseobacteraceae</taxon>
        <taxon>Celeribacter</taxon>
    </lineage>
</organism>
<name>A0A1G7MWW3_9RHOB</name>
<dbReference type="PANTHER" id="PTHR30419">
    <property type="entry name" value="HTH-TYPE TRANSCRIPTIONAL REGULATOR YBHD"/>
    <property type="match status" value="1"/>
</dbReference>
<dbReference type="PROSITE" id="PS50931">
    <property type="entry name" value="HTH_LYSR"/>
    <property type="match status" value="1"/>
</dbReference>
<dbReference type="PANTHER" id="PTHR30419:SF8">
    <property type="entry name" value="NITROGEN ASSIMILATION TRANSCRIPTIONAL ACTIVATOR-RELATED"/>
    <property type="match status" value="1"/>
</dbReference>
<evidence type="ECO:0000313" key="7">
    <source>
        <dbReference type="Proteomes" id="UP000182284"/>
    </source>
</evidence>
<keyword evidence="3 6" id="KW-0238">DNA-binding</keyword>
<evidence type="ECO:0000256" key="2">
    <source>
        <dbReference type="ARBA" id="ARBA00023015"/>
    </source>
</evidence>
<accession>A0A1G7MWW3</accession>
<evidence type="ECO:0000313" key="6">
    <source>
        <dbReference type="EMBL" id="SDF65560.1"/>
    </source>
</evidence>
<dbReference type="Pfam" id="PF03466">
    <property type="entry name" value="LysR_substrate"/>
    <property type="match status" value="1"/>
</dbReference>
<dbReference type="InterPro" id="IPR036388">
    <property type="entry name" value="WH-like_DNA-bd_sf"/>
</dbReference>
<dbReference type="InterPro" id="IPR036390">
    <property type="entry name" value="WH_DNA-bd_sf"/>
</dbReference>
<evidence type="ECO:0000256" key="1">
    <source>
        <dbReference type="ARBA" id="ARBA00009437"/>
    </source>
</evidence>
<evidence type="ECO:0000256" key="4">
    <source>
        <dbReference type="ARBA" id="ARBA00023163"/>
    </source>
</evidence>
<reference evidence="6 7" key="1">
    <citation type="submission" date="2016-10" db="EMBL/GenBank/DDBJ databases">
        <authorList>
            <person name="de Groot N.N."/>
        </authorList>
    </citation>
    <scope>NUCLEOTIDE SEQUENCE [LARGE SCALE GENOMIC DNA]</scope>
    <source>
        <strain evidence="6 7">DSM 27375</strain>
    </source>
</reference>
<dbReference type="GO" id="GO:0003700">
    <property type="term" value="F:DNA-binding transcription factor activity"/>
    <property type="evidence" value="ECO:0007669"/>
    <property type="project" value="InterPro"/>
</dbReference>
<dbReference type="Gene3D" id="3.40.190.290">
    <property type="match status" value="1"/>
</dbReference>
<dbReference type="Gene3D" id="1.10.10.10">
    <property type="entry name" value="Winged helix-like DNA-binding domain superfamily/Winged helix DNA-binding domain"/>
    <property type="match status" value="1"/>
</dbReference>
<dbReference type="InterPro" id="IPR000847">
    <property type="entry name" value="LysR_HTH_N"/>
</dbReference>
<dbReference type="AlphaFoldDB" id="A0A1G7MWW3"/>
<dbReference type="PRINTS" id="PR00039">
    <property type="entry name" value="HTHLYSR"/>
</dbReference>
<comment type="similarity">
    <text evidence="1">Belongs to the LysR transcriptional regulatory family.</text>
</comment>
<keyword evidence="2" id="KW-0805">Transcription regulation</keyword>
<gene>
    <name evidence="6" type="ORF">SAMN04488117_10655</name>
</gene>
<dbReference type="SUPFAM" id="SSF46785">
    <property type="entry name" value="Winged helix' DNA-binding domain"/>
    <property type="match status" value="1"/>
</dbReference>
<evidence type="ECO:0000256" key="3">
    <source>
        <dbReference type="ARBA" id="ARBA00023125"/>
    </source>
</evidence>
<dbReference type="InterPro" id="IPR005119">
    <property type="entry name" value="LysR_subst-bd"/>
</dbReference>
<dbReference type="GO" id="GO:0003677">
    <property type="term" value="F:DNA binding"/>
    <property type="evidence" value="ECO:0007669"/>
    <property type="project" value="UniProtKB-KW"/>
</dbReference>
<keyword evidence="4" id="KW-0804">Transcription</keyword>
<sequence>MAHLRQTKATHLGLILKIAEVGQLQKAASSMAMSQPAASRILADIEKNVGAPLFKRGPKGMEVTPLGMAFVRHARVILSELDGLDKDVQRLKSGQAGEVRIGSVTGPAVSTLMPALEAVRARSPHIDVTIEVGPSVDLVRGLDEGRFDFIFARIPATQDSRDFLVHPAQEEIVRLIIRDTHPLAGRANVRLEDLHDYDWVIQERGSPIRLAVEEAFHSAGEPTPPRIINSSSLLIVLAMLESLNVIAPQSKEVASLLSGPILGGHLTTIDLAEKITVSPYYIIRNRFKELPQAAKDFYDEVLLRI</sequence>
<dbReference type="EMBL" id="FNBL01000006">
    <property type="protein sequence ID" value="SDF65560.1"/>
    <property type="molecule type" value="Genomic_DNA"/>
</dbReference>
<protein>
    <submittedName>
        <fullName evidence="6">DNA-binding transcriptional regulator, LysR family</fullName>
    </submittedName>
</protein>
<dbReference type="Proteomes" id="UP000182284">
    <property type="component" value="Unassembled WGS sequence"/>
</dbReference>
<dbReference type="Pfam" id="PF00126">
    <property type="entry name" value="HTH_1"/>
    <property type="match status" value="1"/>
</dbReference>
<feature type="domain" description="HTH lysR-type" evidence="5">
    <location>
        <begin position="7"/>
        <end position="64"/>
    </location>
</feature>
<evidence type="ECO:0000259" key="5">
    <source>
        <dbReference type="PROSITE" id="PS50931"/>
    </source>
</evidence>
<dbReference type="RefSeq" id="WP_074645097.1">
    <property type="nucleotide sequence ID" value="NZ_FNBL01000006.1"/>
</dbReference>
<dbReference type="InterPro" id="IPR050950">
    <property type="entry name" value="HTH-type_LysR_regulators"/>
</dbReference>
<proteinExistence type="inferred from homology"/>
<dbReference type="GO" id="GO:0005829">
    <property type="term" value="C:cytosol"/>
    <property type="evidence" value="ECO:0007669"/>
    <property type="project" value="TreeGrafter"/>
</dbReference>
<dbReference type="SUPFAM" id="SSF53850">
    <property type="entry name" value="Periplasmic binding protein-like II"/>
    <property type="match status" value="1"/>
</dbReference>
<dbReference type="OrthoDB" id="7846471at2"/>